<accession>A0A974NV28</accession>
<dbReference type="Proteomes" id="UP000595894">
    <property type="component" value="Chromosome"/>
</dbReference>
<dbReference type="InterPro" id="IPR036514">
    <property type="entry name" value="SGNH_hydro_sf"/>
</dbReference>
<dbReference type="Pfam" id="PF13472">
    <property type="entry name" value="Lipase_GDSL_2"/>
    <property type="match status" value="1"/>
</dbReference>
<dbReference type="InterPro" id="IPR013830">
    <property type="entry name" value="SGNH_hydro"/>
</dbReference>
<dbReference type="CDD" id="cd01830">
    <property type="entry name" value="XynE_like"/>
    <property type="match status" value="1"/>
</dbReference>
<dbReference type="EMBL" id="CP061035">
    <property type="protein sequence ID" value="QQV77355.1"/>
    <property type="molecule type" value="Genomic_DNA"/>
</dbReference>
<dbReference type="KEGG" id="sari:H5J25_00485"/>
<evidence type="ECO:0000313" key="3">
    <source>
        <dbReference type="EMBL" id="QQV77355.1"/>
    </source>
</evidence>
<dbReference type="PANTHER" id="PTHR43784">
    <property type="entry name" value="GDSL-LIKE LIPASE/ACYLHYDROLASE, PUTATIVE (AFU_ORTHOLOGUE AFUA_2G00820)-RELATED"/>
    <property type="match status" value="1"/>
</dbReference>
<keyword evidence="3" id="KW-0378">Hydrolase</keyword>
<feature type="chain" id="PRO_5037040974" evidence="1">
    <location>
        <begin position="26"/>
        <end position="387"/>
    </location>
</feature>
<dbReference type="GO" id="GO:0016788">
    <property type="term" value="F:hydrolase activity, acting on ester bonds"/>
    <property type="evidence" value="ECO:0007669"/>
    <property type="project" value="UniProtKB-ARBA"/>
</dbReference>
<protein>
    <submittedName>
        <fullName evidence="3">SGNH/GDSL hydrolase family protein</fullName>
    </submittedName>
</protein>
<dbReference type="SUPFAM" id="SSF52266">
    <property type="entry name" value="SGNH hydrolase"/>
    <property type="match status" value="1"/>
</dbReference>
<gene>
    <name evidence="3" type="ORF">H5J25_00485</name>
</gene>
<evidence type="ECO:0000256" key="1">
    <source>
        <dbReference type="SAM" id="SignalP"/>
    </source>
</evidence>
<dbReference type="AlphaFoldDB" id="A0A974NV28"/>
<keyword evidence="1" id="KW-0732">Signal</keyword>
<proteinExistence type="predicted"/>
<dbReference type="RefSeq" id="WP_202093761.1">
    <property type="nucleotide sequence ID" value="NZ_CP061035.1"/>
</dbReference>
<dbReference type="Gene3D" id="3.40.50.1110">
    <property type="entry name" value="SGNH hydrolase"/>
    <property type="match status" value="1"/>
</dbReference>
<organism evidence="3 4">
    <name type="scientific">Sphingomonas aliaeris</name>
    <dbReference type="NCBI Taxonomy" id="2759526"/>
    <lineage>
        <taxon>Bacteria</taxon>
        <taxon>Pseudomonadati</taxon>
        <taxon>Pseudomonadota</taxon>
        <taxon>Alphaproteobacteria</taxon>
        <taxon>Sphingomonadales</taxon>
        <taxon>Sphingomonadaceae</taxon>
        <taxon>Sphingomonas</taxon>
    </lineage>
</organism>
<evidence type="ECO:0000259" key="2">
    <source>
        <dbReference type="Pfam" id="PF13472"/>
    </source>
</evidence>
<keyword evidence="4" id="KW-1185">Reference proteome</keyword>
<evidence type="ECO:0000313" key="4">
    <source>
        <dbReference type="Proteomes" id="UP000595894"/>
    </source>
</evidence>
<reference evidence="4" key="1">
    <citation type="submission" date="2020-09" db="EMBL/GenBank/DDBJ databases">
        <title>Sphingomonas sp., a new species isolated from pork steak.</title>
        <authorList>
            <person name="Heidler von Heilborn D."/>
        </authorList>
    </citation>
    <scope>NUCLEOTIDE SEQUENCE [LARGE SCALE GENOMIC DNA]</scope>
</reference>
<name>A0A974NV28_9SPHN</name>
<feature type="domain" description="SGNH hydrolase-type esterase" evidence="2">
    <location>
        <begin position="181"/>
        <end position="372"/>
    </location>
</feature>
<sequence>MTLAVFTRLLGAAALVALAAKPAQAEWVAGWMAAPFPATPVLAAHDIRDYSNATVRQELVVGTSGSRLRVRMTNALGTVPLSFASALIEIDGQMIPLHFAGQPGAILPPGAALTSDPVARRINRFDRIAITVRYGANPVPAAHLLTVGVAYADGRTRTGRGPAPATMVEVDRIRPGRVIVALGDSMTEGARAKPESFTGWPEMFAARLASLPRYRDWSVVNAGIHGNRLLRDGAGPNALARLDRDVLAVPGVTDVLLFEGINDIGWGNSKPATDGPVDAATVIAAYSQIIHRAHDKGVRVVGATIPPYRGSIYFTARGDVVRQAVNGWIRTSGAFDAVVDFAAALADKTNPSQLDPANDSGDHLHPSDAGYRKMAAAIDPRVAFPVR</sequence>
<dbReference type="PANTHER" id="PTHR43784:SF2">
    <property type="entry name" value="GDSL-LIKE LIPASE_ACYLHYDROLASE, PUTATIVE (AFU_ORTHOLOGUE AFUA_2G00820)-RELATED"/>
    <property type="match status" value="1"/>
</dbReference>
<dbReference type="InterPro" id="IPR053140">
    <property type="entry name" value="GDSL_Rv0518-like"/>
</dbReference>
<feature type="signal peptide" evidence="1">
    <location>
        <begin position="1"/>
        <end position="25"/>
    </location>
</feature>